<dbReference type="InterPro" id="IPR011032">
    <property type="entry name" value="GroES-like_sf"/>
</dbReference>
<keyword evidence="4 6" id="KW-0862">Zinc</keyword>
<dbReference type="SMART" id="SM00829">
    <property type="entry name" value="PKS_ER"/>
    <property type="match status" value="1"/>
</dbReference>
<dbReference type="Pfam" id="PF08240">
    <property type="entry name" value="ADH_N"/>
    <property type="match status" value="1"/>
</dbReference>
<name>A0A2N3VK36_9NOCA</name>
<dbReference type="Pfam" id="PF00107">
    <property type="entry name" value="ADH_zinc_N"/>
    <property type="match status" value="1"/>
</dbReference>
<accession>A0A2N3VK36</accession>
<dbReference type="InterPro" id="IPR013149">
    <property type="entry name" value="ADH-like_C"/>
</dbReference>
<comment type="similarity">
    <text evidence="2 6">Belongs to the zinc-containing alcohol dehydrogenase family.</text>
</comment>
<dbReference type="InterPro" id="IPR020843">
    <property type="entry name" value="ER"/>
</dbReference>
<dbReference type="GO" id="GO:0008270">
    <property type="term" value="F:zinc ion binding"/>
    <property type="evidence" value="ECO:0007669"/>
    <property type="project" value="InterPro"/>
</dbReference>
<dbReference type="EMBL" id="PJMW01000002">
    <property type="protein sequence ID" value="PKV81977.1"/>
    <property type="molecule type" value="Genomic_DNA"/>
</dbReference>
<dbReference type="RefSeq" id="WP_245914893.1">
    <property type="nucleotide sequence ID" value="NZ_PJMW01000002.1"/>
</dbReference>
<dbReference type="InterPro" id="IPR002328">
    <property type="entry name" value="ADH_Zn_CS"/>
</dbReference>
<keyword evidence="3 6" id="KW-0479">Metal-binding</keyword>
<evidence type="ECO:0000256" key="1">
    <source>
        <dbReference type="ARBA" id="ARBA00001947"/>
    </source>
</evidence>
<reference evidence="8 9" key="1">
    <citation type="submission" date="2017-12" db="EMBL/GenBank/DDBJ databases">
        <title>Sequencing the genomes of 1000 Actinobacteria strains.</title>
        <authorList>
            <person name="Klenk H.-P."/>
        </authorList>
    </citation>
    <scope>NUCLEOTIDE SEQUENCE [LARGE SCALE GENOMIC DNA]</scope>
    <source>
        <strain evidence="8 9">DSM 44489</strain>
    </source>
</reference>
<sequence>MTRLPATAAVLRDARGQYSLEELQLDPPGPGEVAVRIRGAGFCHTDLLPRSPLVPTPVVTGHEGAGVVEAVGAGVNLAVGDHVVLSMDSCGTCPNCIAARPTYCGGFWPRNMTGKRADGTTNAVDADGSPVSARWFGQSSFATRTVVSARSAIKVDPSLPIELMGPLGCSVLTGAGTVLNALDVQPGSTVVIFGAGAVGLSAVMAAQVAGATTIVAVDRNPQRLELATKLGATETTDDAAQLRKPNAHYSIDTTGAAAVLSSALRVLRPGGVLGMVGTPREDWTLSMLDMTIGRTIKAVQMGDCAPQVFVPVLISLWQQGRLPFDELITTFPLHEIDAAEQAMRSGEVVKPVLLPEESA</sequence>
<evidence type="ECO:0000259" key="7">
    <source>
        <dbReference type="SMART" id="SM00829"/>
    </source>
</evidence>
<dbReference type="InterPro" id="IPR036291">
    <property type="entry name" value="NAD(P)-bd_dom_sf"/>
</dbReference>
<keyword evidence="5" id="KW-0560">Oxidoreductase</keyword>
<dbReference type="CDD" id="cd08278">
    <property type="entry name" value="benzyl_alcohol_DH"/>
    <property type="match status" value="1"/>
</dbReference>
<evidence type="ECO:0000256" key="3">
    <source>
        <dbReference type="ARBA" id="ARBA00022723"/>
    </source>
</evidence>
<comment type="cofactor">
    <cofactor evidence="1 6">
        <name>Zn(2+)</name>
        <dbReference type="ChEBI" id="CHEBI:29105"/>
    </cofactor>
</comment>
<dbReference type="PROSITE" id="PS00059">
    <property type="entry name" value="ADH_ZINC"/>
    <property type="match status" value="1"/>
</dbReference>
<evidence type="ECO:0000313" key="9">
    <source>
        <dbReference type="Proteomes" id="UP000233766"/>
    </source>
</evidence>
<dbReference type="PANTHER" id="PTHR43350:SF21">
    <property type="entry name" value="S-NITROSOMYCOTHIOL REDUCTASE MSCR"/>
    <property type="match status" value="1"/>
</dbReference>
<dbReference type="SUPFAM" id="SSF50129">
    <property type="entry name" value="GroES-like"/>
    <property type="match status" value="1"/>
</dbReference>
<comment type="caution">
    <text evidence="8">The sequence shown here is derived from an EMBL/GenBank/DDBJ whole genome shotgun (WGS) entry which is preliminary data.</text>
</comment>
<gene>
    <name evidence="8" type="ORF">ATK86_6460</name>
</gene>
<dbReference type="SUPFAM" id="SSF51735">
    <property type="entry name" value="NAD(P)-binding Rossmann-fold domains"/>
    <property type="match status" value="1"/>
</dbReference>
<evidence type="ECO:0000313" key="8">
    <source>
        <dbReference type="EMBL" id="PKV81977.1"/>
    </source>
</evidence>
<dbReference type="AlphaFoldDB" id="A0A2N3VK36"/>
<evidence type="ECO:0000256" key="4">
    <source>
        <dbReference type="ARBA" id="ARBA00022833"/>
    </source>
</evidence>
<dbReference type="Gene3D" id="3.90.180.10">
    <property type="entry name" value="Medium-chain alcohol dehydrogenases, catalytic domain"/>
    <property type="match status" value="1"/>
</dbReference>
<dbReference type="Proteomes" id="UP000233766">
    <property type="component" value="Unassembled WGS sequence"/>
</dbReference>
<dbReference type="GO" id="GO:0016491">
    <property type="term" value="F:oxidoreductase activity"/>
    <property type="evidence" value="ECO:0007669"/>
    <property type="project" value="UniProtKB-KW"/>
</dbReference>
<keyword evidence="9" id="KW-1185">Reference proteome</keyword>
<evidence type="ECO:0000256" key="5">
    <source>
        <dbReference type="ARBA" id="ARBA00023002"/>
    </source>
</evidence>
<proteinExistence type="inferred from homology"/>
<dbReference type="InterPro" id="IPR013154">
    <property type="entry name" value="ADH-like_N"/>
</dbReference>
<evidence type="ECO:0000256" key="2">
    <source>
        <dbReference type="ARBA" id="ARBA00008072"/>
    </source>
</evidence>
<dbReference type="Gene3D" id="3.40.50.720">
    <property type="entry name" value="NAD(P)-binding Rossmann-like Domain"/>
    <property type="match status" value="1"/>
</dbReference>
<evidence type="ECO:0000256" key="6">
    <source>
        <dbReference type="RuleBase" id="RU361277"/>
    </source>
</evidence>
<dbReference type="PANTHER" id="PTHR43350">
    <property type="entry name" value="NAD-DEPENDENT ALCOHOL DEHYDROGENASE"/>
    <property type="match status" value="1"/>
</dbReference>
<feature type="domain" description="Enoyl reductase (ER)" evidence="7">
    <location>
        <begin position="18"/>
        <end position="353"/>
    </location>
</feature>
<protein>
    <submittedName>
        <fullName evidence="8">Aryl-alcohol dehydrogenase</fullName>
    </submittedName>
</protein>
<organism evidence="8 9">
    <name type="scientific">Nocardia fluminea</name>
    <dbReference type="NCBI Taxonomy" id="134984"/>
    <lineage>
        <taxon>Bacteria</taxon>
        <taxon>Bacillati</taxon>
        <taxon>Actinomycetota</taxon>
        <taxon>Actinomycetes</taxon>
        <taxon>Mycobacteriales</taxon>
        <taxon>Nocardiaceae</taxon>
        <taxon>Nocardia</taxon>
    </lineage>
</organism>